<dbReference type="AlphaFoldDB" id="A0A7G2CFM5"/>
<dbReference type="Proteomes" id="UP000515908">
    <property type="component" value="Chromosome 12"/>
</dbReference>
<evidence type="ECO:0000313" key="3">
    <source>
        <dbReference type="Proteomes" id="UP000515908"/>
    </source>
</evidence>
<protein>
    <submittedName>
        <fullName evidence="2">Uncharacterized protein</fullName>
    </submittedName>
</protein>
<sequence>MRKLQWPLATVFGKRFLSGFSDSSVLGTSTMSSNFVKSLRDDLRNEENSRKRGMGETLTNYINSAELTHMESPDEDVKFVKKLEHNIDDFFSKIPLPDDPMKMALRKSEEEMEEEAELEMIKEAYREAYLRKLDRKQAEEVRLKMSAKRLERAKDASDFFNSGEYGSVSAGGKDREVPKKGAAAETEDGSEESIRRQLKEMRLKMEELEKLLEKK</sequence>
<evidence type="ECO:0000313" key="2">
    <source>
        <dbReference type="EMBL" id="CAD2218698.1"/>
    </source>
</evidence>
<reference evidence="2 3" key="1">
    <citation type="submission" date="2020-08" db="EMBL/GenBank/DDBJ databases">
        <authorList>
            <person name="Newling K."/>
            <person name="Davey J."/>
            <person name="Forrester S."/>
        </authorList>
    </citation>
    <scope>NUCLEOTIDE SEQUENCE [LARGE SCALE GENOMIC DNA]</scope>
    <source>
        <strain evidence="3">Crithidia deanei Carvalho (ATCC PRA-265)</strain>
    </source>
</reference>
<gene>
    <name evidence="2" type="ORF">ADEAN_000618900</name>
</gene>
<evidence type="ECO:0000256" key="1">
    <source>
        <dbReference type="SAM" id="MobiDB-lite"/>
    </source>
</evidence>
<feature type="region of interest" description="Disordered" evidence="1">
    <location>
        <begin position="159"/>
        <end position="195"/>
    </location>
</feature>
<organism evidence="2 3">
    <name type="scientific">Angomonas deanei</name>
    <dbReference type="NCBI Taxonomy" id="59799"/>
    <lineage>
        <taxon>Eukaryota</taxon>
        <taxon>Discoba</taxon>
        <taxon>Euglenozoa</taxon>
        <taxon>Kinetoplastea</taxon>
        <taxon>Metakinetoplastina</taxon>
        <taxon>Trypanosomatida</taxon>
        <taxon>Trypanosomatidae</taxon>
        <taxon>Strigomonadinae</taxon>
        <taxon>Angomonas</taxon>
    </lineage>
</organism>
<dbReference type="VEuPathDB" id="TriTrypDB:ADEAN_000618900"/>
<keyword evidence="3" id="KW-1185">Reference proteome</keyword>
<dbReference type="EMBL" id="LR877156">
    <property type="protein sequence ID" value="CAD2218698.1"/>
    <property type="molecule type" value="Genomic_DNA"/>
</dbReference>
<name>A0A7G2CFM5_9TRYP</name>
<accession>A0A7G2CFM5</accession>
<proteinExistence type="predicted"/>